<proteinExistence type="predicted"/>
<feature type="chain" id="PRO_5001578980" description="Cell wall protein" evidence="2">
    <location>
        <begin position="19"/>
        <end position="175"/>
    </location>
</feature>
<keyword evidence="4" id="KW-1185">Reference proteome</keyword>
<feature type="compositionally biased region" description="Low complexity" evidence="1">
    <location>
        <begin position="129"/>
        <end position="138"/>
    </location>
</feature>
<evidence type="ECO:0000313" key="3">
    <source>
        <dbReference type="EMBL" id="KDB21648.1"/>
    </source>
</evidence>
<dbReference type="AlphaFoldDB" id="A0A059J1U6"/>
<sequence>MQFKTLSVLLLSATAVLAAPQEEKRDIIDQATSGLGGIGSEIGDIATDIGNIGKSLTALFPSATAIPASVWSSLTDASDLKSFGSSLHSAISDHHAPEWFSNLPASAQSVVSSAAAGLTSEIGEHFPSATGTPGATPTNGGGSQQTNTPNAAPRATALAASIAGAAGLLGLAVAL</sequence>
<evidence type="ECO:0008006" key="5">
    <source>
        <dbReference type="Google" id="ProtNLM"/>
    </source>
</evidence>
<dbReference type="HOGENOM" id="CLU_094265_2_0_1"/>
<comment type="caution">
    <text evidence="3">The sequence shown here is derived from an EMBL/GenBank/DDBJ whole genome shotgun (WGS) entry which is preliminary data.</text>
</comment>
<evidence type="ECO:0000256" key="1">
    <source>
        <dbReference type="SAM" id="MobiDB-lite"/>
    </source>
</evidence>
<dbReference type="Proteomes" id="UP000024533">
    <property type="component" value="Unassembled WGS sequence"/>
</dbReference>
<feature type="signal peptide" evidence="2">
    <location>
        <begin position="1"/>
        <end position="18"/>
    </location>
</feature>
<dbReference type="EMBL" id="AOKY01000405">
    <property type="protein sequence ID" value="KDB21648.1"/>
    <property type="molecule type" value="Genomic_DNA"/>
</dbReference>
<dbReference type="OrthoDB" id="4174220at2759"/>
<reference evidence="3 4" key="1">
    <citation type="submission" date="2014-02" db="EMBL/GenBank/DDBJ databases">
        <title>The Genome Sequence of Trichophyton interdigitale MR816.</title>
        <authorList>
            <consortium name="The Broad Institute Genomics Platform"/>
            <person name="Cuomo C.A."/>
            <person name="White T.C."/>
            <person name="Graser Y."/>
            <person name="Martinez-Rossi N."/>
            <person name="Heitman J."/>
            <person name="Young S.K."/>
            <person name="Zeng Q."/>
            <person name="Gargeya S."/>
            <person name="Abouelleil A."/>
            <person name="Alvarado L."/>
            <person name="Chapman S.B."/>
            <person name="Gainer-Dewar J."/>
            <person name="Goldberg J."/>
            <person name="Griggs A."/>
            <person name="Gujja S."/>
            <person name="Hansen M."/>
            <person name="Howarth C."/>
            <person name="Imamovic A."/>
            <person name="Larimer J."/>
            <person name="Martinez D."/>
            <person name="Murphy C."/>
            <person name="Pearson M.D."/>
            <person name="Persinoti G."/>
            <person name="Poon T."/>
            <person name="Priest M."/>
            <person name="Roberts A.D."/>
            <person name="Saif S."/>
            <person name="Shea T.D."/>
            <person name="Sykes S.N."/>
            <person name="Wortman J."/>
            <person name="Nusbaum C."/>
            <person name="Birren B."/>
        </authorList>
    </citation>
    <scope>NUCLEOTIDE SEQUENCE [LARGE SCALE GENOMIC DNA]</scope>
    <source>
        <strain evidence="3 4">MR816</strain>
    </source>
</reference>
<evidence type="ECO:0000256" key="2">
    <source>
        <dbReference type="SAM" id="SignalP"/>
    </source>
</evidence>
<organism evidence="3 4">
    <name type="scientific">Trichophyton interdigitale (strain MR816)</name>
    <dbReference type="NCBI Taxonomy" id="1215338"/>
    <lineage>
        <taxon>Eukaryota</taxon>
        <taxon>Fungi</taxon>
        <taxon>Dikarya</taxon>
        <taxon>Ascomycota</taxon>
        <taxon>Pezizomycotina</taxon>
        <taxon>Eurotiomycetes</taxon>
        <taxon>Eurotiomycetidae</taxon>
        <taxon>Onygenales</taxon>
        <taxon>Arthrodermataceae</taxon>
        <taxon>Trichophyton</taxon>
    </lineage>
</organism>
<protein>
    <recommendedName>
        <fullName evidence="5">Cell wall protein</fullName>
    </recommendedName>
</protein>
<accession>A0A059J1U6</accession>
<gene>
    <name evidence="3" type="ORF">H109_06421</name>
</gene>
<feature type="region of interest" description="Disordered" evidence="1">
    <location>
        <begin position="123"/>
        <end position="152"/>
    </location>
</feature>
<evidence type="ECO:0000313" key="4">
    <source>
        <dbReference type="Proteomes" id="UP000024533"/>
    </source>
</evidence>
<keyword evidence="2" id="KW-0732">Signal</keyword>
<dbReference type="OMA" id="GQIPDWY"/>
<name>A0A059J1U6_TRIIM</name>